<dbReference type="SUPFAM" id="SSF53756">
    <property type="entry name" value="UDP-Glycosyltransferase/glycogen phosphorylase"/>
    <property type="match status" value="1"/>
</dbReference>
<dbReference type="AlphaFoldDB" id="A0AAD9TUQ9"/>
<organism evidence="1 2">
    <name type="scientific">Dipteronia dyeriana</name>
    <dbReference type="NCBI Taxonomy" id="168575"/>
    <lineage>
        <taxon>Eukaryota</taxon>
        <taxon>Viridiplantae</taxon>
        <taxon>Streptophyta</taxon>
        <taxon>Embryophyta</taxon>
        <taxon>Tracheophyta</taxon>
        <taxon>Spermatophyta</taxon>
        <taxon>Magnoliopsida</taxon>
        <taxon>eudicotyledons</taxon>
        <taxon>Gunneridae</taxon>
        <taxon>Pentapetalae</taxon>
        <taxon>rosids</taxon>
        <taxon>malvids</taxon>
        <taxon>Sapindales</taxon>
        <taxon>Sapindaceae</taxon>
        <taxon>Hippocastanoideae</taxon>
        <taxon>Acereae</taxon>
        <taxon>Dipteronia</taxon>
    </lineage>
</organism>
<proteinExistence type="predicted"/>
<reference evidence="1" key="1">
    <citation type="journal article" date="2023" name="Plant J.">
        <title>Genome sequences and population genomics provide insights into the demographic history, inbreeding, and mutation load of two 'living fossil' tree species of Dipteronia.</title>
        <authorList>
            <person name="Feng Y."/>
            <person name="Comes H.P."/>
            <person name="Chen J."/>
            <person name="Zhu S."/>
            <person name="Lu R."/>
            <person name="Zhang X."/>
            <person name="Li P."/>
            <person name="Qiu J."/>
            <person name="Olsen K.M."/>
            <person name="Qiu Y."/>
        </authorList>
    </citation>
    <scope>NUCLEOTIDE SEQUENCE</scope>
    <source>
        <strain evidence="1">KIB01</strain>
    </source>
</reference>
<accession>A0AAD9TUQ9</accession>
<gene>
    <name evidence="1" type="ORF">Ddye_023846</name>
</gene>
<dbReference type="Proteomes" id="UP001280121">
    <property type="component" value="Unassembled WGS sequence"/>
</dbReference>
<name>A0AAD9TUQ9_9ROSI</name>
<comment type="caution">
    <text evidence="1">The sequence shown here is derived from an EMBL/GenBank/DDBJ whole genome shotgun (WGS) entry which is preliminary data.</text>
</comment>
<dbReference type="EMBL" id="JANJYI010000007">
    <property type="protein sequence ID" value="KAK2642083.1"/>
    <property type="molecule type" value="Genomic_DNA"/>
</dbReference>
<protein>
    <submittedName>
        <fullName evidence="1">Uncharacterized protein</fullName>
    </submittedName>
</protein>
<sequence>MSGDLKVGVEIEKGQKDGLFTREGVCKAVKAVMFENSEVAKPVREIHGIQRELSMKQGIESSYNNGLV</sequence>
<keyword evidence="2" id="KW-1185">Reference proteome</keyword>
<evidence type="ECO:0000313" key="2">
    <source>
        <dbReference type="Proteomes" id="UP001280121"/>
    </source>
</evidence>
<evidence type="ECO:0000313" key="1">
    <source>
        <dbReference type="EMBL" id="KAK2642083.1"/>
    </source>
</evidence>